<dbReference type="EMBL" id="NVSR01000141">
    <property type="protein sequence ID" value="PCI23525.1"/>
    <property type="molecule type" value="Genomic_DNA"/>
</dbReference>
<gene>
    <name evidence="1" type="ORF">COB67_12670</name>
</gene>
<dbReference type="InterPro" id="IPR038165">
    <property type="entry name" value="FlgT_C_sf"/>
</dbReference>
<evidence type="ECO:0000313" key="2">
    <source>
        <dbReference type="Proteomes" id="UP000218113"/>
    </source>
</evidence>
<sequence length="461" mass="51413">MRFLSFILVVYFLWIGSLVAQDSKNKDVVSSLITIQGEYYLERVPDFKIIFDNSIRSLGKYEINNDLMPVKKLTPEKILPELKANKIKHLFTFDINFVDDDEAIVTIEVFDSQTRQKTLHWSKEYDFDNINPFISYLQYEIPLNLKLQLKSLGRVISKETRLIFLDLGSLVGVQKGDIYRVFREGRALENDDGDLFGRIDDIVGIVEIKGVTNFYSSAEIIIGKISIQGGDFVEKIVGASRKKFVGKVDAIFEDKVSITLGKNVGVREGSYYAVFKDIKVISEDDAFRENIGSIKIDEVFEDHSRGLLSLSDYRNISKVLLSKGMVVEEIESPHKDTFTLGLTPLNISGGEGNSLTSLTYQVYSDSELGKVFRFRLGKTEDDGMAGIGIKSSIANSPNFFMGIDALFLDGVVINAFIGSAIPISLIEGIRIDLEVGYLGGSNTSDYNGLAVNLGLKVPFSL</sequence>
<accession>A0A2A4SRJ5</accession>
<dbReference type="Proteomes" id="UP000218113">
    <property type="component" value="Unassembled WGS sequence"/>
</dbReference>
<evidence type="ECO:0000313" key="1">
    <source>
        <dbReference type="EMBL" id="PCI23525.1"/>
    </source>
</evidence>
<organism evidence="1 2">
    <name type="scientific">SAR324 cluster bacterium</name>
    <dbReference type="NCBI Taxonomy" id="2024889"/>
    <lineage>
        <taxon>Bacteria</taxon>
        <taxon>Deltaproteobacteria</taxon>
        <taxon>SAR324 cluster</taxon>
    </lineage>
</organism>
<dbReference type="Gene3D" id="2.40.10.410">
    <property type="entry name" value="FlgT, C-terminal domain"/>
    <property type="match status" value="1"/>
</dbReference>
<proteinExistence type="predicted"/>
<reference evidence="2" key="1">
    <citation type="submission" date="2017-08" db="EMBL/GenBank/DDBJ databases">
        <title>A dynamic microbial community with high functional redundancy inhabits the cold, oxic subseafloor aquifer.</title>
        <authorList>
            <person name="Tully B.J."/>
            <person name="Wheat C.G."/>
            <person name="Glazer B.T."/>
            <person name="Huber J.A."/>
        </authorList>
    </citation>
    <scope>NUCLEOTIDE SEQUENCE [LARGE SCALE GENOMIC DNA]</scope>
</reference>
<comment type="caution">
    <text evidence="1">The sequence shown here is derived from an EMBL/GenBank/DDBJ whole genome shotgun (WGS) entry which is preliminary data.</text>
</comment>
<dbReference type="AlphaFoldDB" id="A0A2A4SRJ5"/>
<protein>
    <submittedName>
        <fullName evidence="1">Uncharacterized protein</fullName>
    </submittedName>
</protein>
<name>A0A2A4SRJ5_9DELT</name>